<name>A0ABN3Q628_9ACTN</name>
<dbReference type="EMBL" id="BAAARJ010000010">
    <property type="protein sequence ID" value="GAA2617915.1"/>
    <property type="molecule type" value="Genomic_DNA"/>
</dbReference>
<accession>A0ABN3Q628</accession>
<evidence type="ECO:0000313" key="3">
    <source>
        <dbReference type="Proteomes" id="UP001501447"/>
    </source>
</evidence>
<dbReference type="Gene3D" id="3.40.50.720">
    <property type="entry name" value="NAD(P)-binding Rossmann-like Domain"/>
    <property type="match status" value="1"/>
</dbReference>
<dbReference type="InterPro" id="IPR016040">
    <property type="entry name" value="NAD(P)-bd_dom"/>
</dbReference>
<keyword evidence="3" id="KW-1185">Reference proteome</keyword>
<evidence type="ECO:0000259" key="1">
    <source>
        <dbReference type="Pfam" id="PF13460"/>
    </source>
</evidence>
<evidence type="ECO:0000313" key="2">
    <source>
        <dbReference type="EMBL" id="GAA2617915.1"/>
    </source>
</evidence>
<dbReference type="PANTHER" id="PTHR15020:SF50">
    <property type="entry name" value="UPF0659 PROTEIN YMR090W"/>
    <property type="match status" value="1"/>
</dbReference>
<dbReference type="InterPro" id="IPR036291">
    <property type="entry name" value="NAD(P)-bd_dom_sf"/>
</dbReference>
<organism evidence="2 3">
    <name type="scientific">Streptomyces axinellae</name>
    <dbReference type="NCBI Taxonomy" id="552788"/>
    <lineage>
        <taxon>Bacteria</taxon>
        <taxon>Bacillati</taxon>
        <taxon>Actinomycetota</taxon>
        <taxon>Actinomycetes</taxon>
        <taxon>Kitasatosporales</taxon>
        <taxon>Streptomycetaceae</taxon>
        <taxon>Streptomyces</taxon>
    </lineage>
</organism>
<dbReference type="PANTHER" id="PTHR15020">
    <property type="entry name" value="FLAVIN REDUCTASE-RELATED"/>
    <property type="match status" value="1"/>
</dbReference>
<protein>
    <submittedName>
        <fullName evidence="2">NAD(P)H-binding protein</fullName>
    </submittedName>
</protein>
<sequence length="226" mass="22698">MVILGASTPLGSALVAACAAGGGRPVALVRTAAPADRLRALGGEPVIVDPAQGPRAVRAALAGALRQADALVLAAGTGGGAGSPPRPGPDGRPAALFAGAGERAGVRRYLMVSNWHGAEGQPWSERERAAYLAAKTAAEDDVRGRDLDWTIVRTGRLTDAPQRGRVRLRAAVANVAPGGEIGRADVAAAVLALLDRSAGFGRTLELTSGSEPLRPAVDAVCGPGGD</sequence>
<dbReference type="SUPFAM" id="SSF51735">
    <property type="entry name" value="NAD(P)-binding Rossmann-fold domains"/>
    <property type="match status" value="1"/>
</dbReference>
<comment type="caution">
    <text evidence="2">The sequence shown here is derived from an EMBL/GenBank/DDBJ whole genome shotgun (WGS) entry which is preliminary data.</text>
</comment>
<proteinExistence type="predicted"/>
<gene>
    <name evidence="2" type="ORF">GCM10009863_34870</name>
</gene>
<dbReference type="Proteomes" id="UP001501447">
    <property type="component" value="Unassembled WGS sequence"/>
</dbReference>
<dbReference type="Pfam" id="PF13460">
    <property type="entry name" value="NAD_binding_10"/>
    <property type="match status" value="1"/>
</dbReference>
<feature type="domain" description="NAD(P)-binding" evidence="1">
    <location>
        <begin position="5"/>
        <end position="195"/>
    </location>
</feature>
<reference evidence="2 3" key="1">
    <citation type="journal article" date="2019" name="Int. J. Syst. Evol. Microbiol.">
        <title>The Global Catalogue of Microorganisms (GCM) 10K type strain sequencing project: providing services to taxonomists for standard genome sequencing and annotation.</title>
        <authorList>
            <consortium name="The Broad Institute Genomics Platform"/>
            <consortium name="The Broad Institute Genome Sequencing Center for Infectious Disease"/>
            <person name="Wu L."/>
            <person name="Ma J."/>
        </authorList>
    </citation>
    <scope>NUCLEOTIDE SEQUENCE [LARGE SCALE GENOMIC DNA]</scope>
    <source>
        <strain evidence="2 3">JCM 16373</strain>
    </source>
</reference>